<keyword evidence="2" id="KW-1185">Reference proteome</keyword>
<dbReference type="Pfam" id="PF04390">
    <property type="entry name" value="LptE"/>
    <property type="match status" value="1"/>
</dbReference>
<dbReference type="EMBL" id="LJYW01000001">
    <property type="protein sequence ID" value="KPL53126.1"/>
    <property type="molecule type" value="Genomic_DNA"/>
</dbReference>
<proteinExistence type="predicted"/>
<dbReference type="Proteomes" id="UP000048984">
    <property type="component" value="Unassembled WGS sequence"/>
</dbReference>
<reference evidence="1 2" key="1">
    <citation type="submission" date="2015-09" db="EMBL/GenBank/DDBJ databases">
        <authorList>
            <person name="Jackson K.R."/>
            <person name="Lunt B.L."/>
            <person name="Fisher J.N.B."/>
            <person name="Gardner A.V."/>
            <person name="Bailey M.E."/>
            <person name="Deus L.M."/>
            <person name="Earl A.S."/>
            <person name="Gibby P.D."/>
            <person name="Hartmann K.A."/>
            <person name="Liu J.E."/>
            <person name="Manci A.M."/>
            <person name="Nielsen D.A."/>
            <person name="Solomon M.B."/>
            <person name="Breakwell D.P."/>
            <person name="Burnett S.H."/>
            <person name="Grose J.H."/>
        </authorList>
    </citation>
    <scope>NUCLEOTIDE SEQUENCE [LARGE SCALE GENOMIC DNA]</scope>
    <source>
        <strain evidence="1 2">16</strain>
    </source>
</reference>
<dbReference type="Gene3D" id="3.30.160.150">
    <property type="entry name" value="Lipoprotein like domain"/>
    <property type="match status" value="1"/>
</dbReference>
<reference evidence="1 2" key="2">
    <citation type="submission" date="2015-10" db="EMBL/GenBank/DDBJ databases">
        <title>Draft Genome Sequence of Prosthecomicrobium hirschii ATCC 27832.</title>
        <authorList>
            <person name="Daniel J."/>
            <person name="Givan S.A."/>
            <person name="Brun Y.V."/>
            <person name="Brown P.J."/>
        </authorList>
    </citation>
    <scope>NUCLEOTIDE SEQUENCE [LARGE SCALE GENOMIC DNA]</scope>
    <source>
        <strain evidence="1 2">16</strain>
    </source>
</reference>
<dbReference type="PROSITE" id="PS51318">
    <property type="entry name" value="TAT"/>
    <property type="match status" value="1"/>
</dbReference>
<evidence type="ECO:0000313" key="2">
    <source>
        <dbReference type="Proteomes" id="UP000048984"/>
    </source>
</evidence>
<sequence length="182" mass="19701">MSSRDPIDRRRVLTRALGLLGLGAAAPLLAACSNVRPLYGSLDGTGGPAAKMTHIDLALADSRVSQRVRNELIFAFYGGGEPEKPAYRLNLRITDSSLPLGIERLETTPSAYLVQLNASFVLVDMASDKTILTGTSFANVSYDFSQQRFANVRAQRDAENRAANQIAVDIRTKIAAYFATHG</sequence>
<dbReference type="InterPro" id="IPR007485">
    <property type="entry name" value="LPS_assembly_LptE"/>
</dbReference>
<dbReference type="RefSeq" id="WP_054359290.1">
    <property type="nucleotide sequence ID" value="NZ_LJYW01000001.1"/>
</dbReference>
<gene>
    <name evidence="1" type="ORF">ABB55_13620</name>
</gene>
<dbReference type="STRING" id="665126.ABB55_13620"/>
<dbReference type="PROSITE" id="PS51257">
    <property type="entry name" value="PROKAR_LIPOPROTEIN"/>
    <property type="match status" value="1"/>
</dbReference>
<protein>
    <recommendedName>
        <fullName evidence="3">LPS-assembly lipoprotein</fullName>
    </recommendedName>
</protein>
<comment type="caution">
    <text evidence="1">The sequence shown here is derived from an EMBL/GenBank/DDBJ whole genome shotgun (WGS) entry which is preliminary data.</text>
</comment>
<dbReference type="AlphaFoldDB" id="A0A0P6WEV2"/>
<dbReference type="GO" id="GO:0019867">
    <property type="term" value="C:outer membrane"/>
    <property type="evidence" value="ECO:0007669"/>
    <property type="project" value="InterPro"/>
</dbReference>
<evidence type="ECO:0008006" key="3">
    <source>
        <dbReference type="Google" id="ProtNLM"/>
    </source>
</evidence>
<name>A0A0P6WEV2_9HYPH</name>
<dbReference type="GO" id="GO:0043165">
    <property type="term" value="P:Gram-negative-bacterium-type cell outer membrane assembly"/>
    <property type="evidence" value="ECO:0007669"/>
    <property type="project" value="InterPro"/>
</dbReference>
<accession>A0A0P6WEV2</accession>
<dbReference type="InterPro" id="IPR006311">
    <property type="entry name" value="TAT_signal"/>
</dbReference>
<organism evidence="1 2">
    <name type="scientific">Prosthecodimorpha hirschii</name>
    <dbReference type="NCBI Taxonomy" id="665126"/>
    <lineage>
        <taxon>Bacteria</taxon>
        <taxon>Pseudomonadati</taxon>
        <taxon>Pseudomonadota</taxon>
        <taxon>Alphaproteobacteria</taxon>
        <taxon>Hyphomicrobiales</taxon>
        <taxon>Ancalomicrobiaceae</taxon>
        <taxon>Prosthecodimorpha</taxon>
    </lineage>
</organism>
<evidence type="ECO:0000313" key="1">
    <source>
        <dbReference type="EMBL" id="KPL53126.1"/>
    </source>
</evidence>